<keyword evidence="2 5" id="KW-0812">Transmembrane</keyword>
<dbReference type="Proteomes" id="UP000295447">
    <property type="component" value="Unassembled WGS sequence"/>
</dbReference>
<accession>A0A4R8A312</accession>
<sequence length="125" mass="13065">MNVFLWILAGVLAAFFLAAGATKLTQSKRKLLASGNMGWVEDFSAGSVKLIATTEVLGAIGLILPGALDIAPILVPLAATGLAVIMIGAIITHARRKEWQPVGLNAVVLILAVLVAIFRFGPNSF</sequence>
<gene>
    <name evidence="6" type="ORF">EV650_3506</name>
</gene>
<evidence type="ECO:0000256" key="1">
    <source>
        <dbReference type="ARBA" id="ARBA00004141"/>
    </source>
</evidence>
<dbReference type="OrthoDB" id="3790625at2"/>
<dbReference type="Pfam" id="PF13564">
    <property type="entry name" value="DoxX_2"/>
    <property type="match status" value="1"/>
</dbReference>
<keyword evidence="7" id="KW-1185">Reference proteome</keyword>
<keyword evidence="3 5" id="KW-1133">Transmembrane helix</keyword>
<comment type="subcellular location">
    <subcellularLocation>
        <location evidence="1">Membrane</location>
        <topology evidence="1">Multi-pass membrane protein</topology>
    </subcellularLocation>
</comment>
<proteinExistence type="predicted"/>
<organism evidence="6 7">
    <name type="scientific">Kribbella kalugense</name>
    <dbReference type="NCBI Taxonomy" id="2512221"/>
    <lineage>
        <taxon>Bacteria</taxon>
        <taxon>Bacillati</taxon>
        <taxon>Actinomycetota</taxon>
        <taxon>Actinomycetes</taxon>
        <taxon>Propionibacteriales</taxon>
        <taxon>Kribbellaceae</taxon>
        <taxon>Kribbella</taxon>
    </lineage>
</organism>
<protein>
    <submittedName>
        <fullName evidence="6">DoxX-like protein</fullName>
    </submittedName>
</protein>
<evidence type="ECO:0000313" key="6">
    <source>
        <dbReference type="EMBL" id="TDW24626.1"/>
    </source>
</evidence>
<dbReference type="InterPro" id="IPR032808">
    <property type="entry name" value="DoxX"/>
</dbReference>
<dbReference type="GO" id="GO:0016020">
    <property type="term" value="C:membrane"/>
    <property type="evidence" value="ECO:0007669"/>
    <property type="project" value="UniProtKB-SubCell"/>
</dbReference>
<dbReference type="RefSeq" id="WP_134119777.1">
    <property type="nucleotide sequence ID" value="NZ_SODF01000001.1"/>
</dbReference>
<feature type="transmembrane region" description="Helical" evidence="5">
    <location>
        <begin position="70"/>
        <end position="90"/>
    </location>
</feature>
<evidence type="ECO:0000256" key="3">
    <source>
        <dbReference type="ARBA" id="ARBA00022989"/>
    </source>
</evidence>
<evidence type="ECO:0000256" key="4">
    <source>
        <dbReference type="ARBA" id="ARBA00023136"/>
    </source>
</evidence>
<evidence type="ECO:0000256" key="5">
    <source>
        <dbReference type="SAM" id="Phobius"/>
    </source>
</evidence>
<dbReference type="AlphaFoldDB" id="A0A4R8A312"/>
<name>A0A4R8A312_9ACTN</name>
<keyword evidence="4 5" id="KW-0472">Membrane</keyword>
<evidence type="ECO:0000313" key="7">
    <source>
        <dbReference type="Proteomes" id="UP000295447"/>
    </source>
</evidence>
<reference evidence="6 7" key="1">
    <citation type="submission" date="2019-03" db="EMBL/GenBank/DDBJ databases">
        <title>Genomic Encyclopedia of Type Strains, Phase III (KMG-III): the genomes of soil and plant-associated and newly described type strains.</title>
        <authorList>
            <person name="Whitman W."/>
        </authorList>
    </citation>
    <scope>NUCLEOTIDE SEQUENCE [LARGE SCALE GENOMIC DNA]</scope>
    <source>
        <strain evidence="6 7">VKM Ac-2570</strain>
    </source>
</reference>
<evidence type="ECO:0000256" key="2">
    <source>
        <dbReference type="ARBA" id="ARBA00022692"/>
    </source>
</evidence>
<dbReference type="EMBL" id="SODF01000001">
    <property type="protein sequence ID" value="TDW24626.1"/>
    <property type="molecule type" value="Genomic_DNA"/>
</dbReference>
<comment type="caution">
    <text evidence="6">The sequence shown here is derived from an EMBL/GenBank/DDBJ whole genome shotgun (WGS) entry which is preliminary data.</text>
</comment>
<feature type="transmembrane region" description="Helical" evidence="5">
    <location>
        <begin position="102"/>
        <end position="121"/>
    </location>
</feature>